<reference evidence="2 3" key="1">
    <citation type="submission" date="2019-06" db="EMBL/GenBank/DDBJ databases">
        <title>Whole genome shotgun sequence of Flavobacterium flevense NBRC 14960.</title>
        <authorList>
            <person name="Hosoyama A."/>
            <person name="Uohara A."/>
            <person name="Ohji S."/>
            <person name="Ichikawa N."/>
        </authorList>
    </citation>
    <scope>NUCLEOTIDE SEQUENCE [LARGE SCALE GENOMIC DNA]</scope>
    <source>
        <strain evidence="2 3">NBRC 14960</strain>
    </source>
</reference>
<dbReference type="PANTHER" id="PTHR32060:SF30">
    <property type="entry name" value="CARBOXY-TERMINAL PROCESSING PROTEASE CTPA"/>
    <property type="match status" value="1"/>
</dbReference>
<proteinExistence type="predicted"/>
<dbReference type="GO" id="GO:0008236">
    <property type="term" value="F:serine-type peptidase activity"/>
    <property type="evidence" value="ECO:0007669"/>
    <property type="project" value="InterPro"/>
</dbReference>
<dbReference type="Pfam" id="PF03572">
    <property type="entry name" value="Peptidase_S41"/>
    <property type="match status" value="1"/>
</dbReference>
<dbReference type="PANTHER" id="PTHR32060">
    <property type="entry name" value="TAIL-SPECIFIC PROTEASE"/>
    <property type="match status" value="1"/>
</dbReference>
<dbReference type="SMART" id="SM00245">
    <property type="entry name" value="TSPc"/>
    <property type="match status" value="1"/>
</dbReference>
<evidence type="ECO:0000259" key="1">
    <source>
        <dbReference type="SMART" id="SM00245"/>
    </source>
</evidence>
<dbReference type="STRING" id="983.SAMN05443543_10563"/>
<dbReference type="OrthoDB" id="5379939at2"/>
<dbReference type="RefSeq" id="WP_073244526.1">
    <property type="nucleotide sequence ID" value="NZ_BJNP01000007.1"/>
</dbReference>
<keyword evidence="3" id="KW-1185">Reference proteome</keyword>
<dbReference type="PROSITE" id="PS51257">
    <property type="entry name" value="PROKAR_LIPOPROTEIN"/>
    <property type="match status" value="1"/>
</dbReference>
<name>A0A4Y4AVL6_9FLAO</name>
<dbReference type="InterPro" id="IPR005151">
    <property type="entry name" value="Tail-specific_protease"/>
</dbReference>
<gene>
    <name evidence="2" type="ORF">FFL01_09280</name>
</gene>
<protein>
    <recommendedName>
        <fullName evidence="1">Tail specific protease domain-containing protein</fullName>
    </recommendedName>
</protein>
<dbReference type="InterPro" id="IPR029045">
    <property type="entry name" value="ClpP/crotonase-like_dom_sf"/>
</dbReference>
<dbReference type="AlphaFoldDB" id="A0A4Y4AVL6"/>
<feature type="domain" description="Tail specific protease" evidence="1">
    <location>
        <begin position="91"/>
        <end position="302"/>
    </location>
</feature>
<dbReference type="GO" id="GO:0007165">
    <property type="term" value="P:signal transduction"/>
    <property type="evidence" value="ECO:0007669"/>
    <property type="project" value="TreeGrafter"/>
</dbReference>
<dbReference type="CDD" id="cd06567">
    <property type="entry name" value="Peptidase_S41"/>
    <property type="match status" value="1"/>
</dbReference>
<evidence type="ECO:0000313" key="3">
    <source>
        <dbReference type="Proteomes" id="UP000316775"/>
    </source>
</evidence>
<accession>A0A4Y4AVL6</accession>
<sequence length="318" mass="36285">MRIKTITIFVLLGLLFSCKNEVKKPNFKHYFNQSFNLIKKEYIKTGELNWIEIENNINDSIPKFRNNIDVYNGIRYTLKQINDKHSFFLPPKNQSNFFINDSVIIPKIKYEILDNKIGYIKILGLAANDSISSLYSLKIREALKKLDIYPNLSGWIIDLRNNRGGKLGTFSLGLAPLYTDTIIGLSINNKGKYIKHKLSNNNYYYGDNIINTIKLTDTLINKNKPIAILVNEKTASLGESTAQSFKFQKQTLIFGTKTRGLTSDLQVFEYVSGARLGLSTSFICDENKKTLEEGIIPDIECTSEQSLKLAIEWIKSII</sequence>
<dbReference type="Proteomes" id="UP000316775">
    <property type="component" value="Unassembled WGS sequence"/>
</dbReference>
<dbReference type="EMBL" id="BJNP01000007">
    <property type="protein sequence ID" value="GEC71389.1"/>
    <property type="molecule type" value="Genomic_DNA"/>
</dbReference>
<organism evidence="2 3">
    <name type="scientific">Flavobacterium flevense</name>
    <dbReference type="NCBI Taxonomy" id="983"/>
    <lineage>
        <taxon>Bacteria</taxon>
        <taxon>Pseudomonadati</taxon>
        <taxon>Bacteroidota</taxon>
        <taxon>Flavobacteriia</taxon>
        <taxon>Flavobacteriales</taxon>
        <taxon>Flavobacteriaceae</taxon>
        <taxon>Flavobacterium</taxon>
    </lineage>
</organism>
<dbReference type="GO" id="GO:0006508">
    <property type="term" value="P:proteolysis"/>
    <property type="evidence" value="ECO:0007669"/>
    <property type="project" value="InterPro"/>
</dbReference>
<dbReference type="SUPFAM" id="SSF52096">
    <property type="entry name" value="ClpP/crotonase"/>
    <property type="match status" value="1"/>
</dbReference>
<dbReference type="GO" id="GO:0030288">
    <property type="term" value="C:outer membrane-bounded periplasmic space"/>
    <property type="evidence" value="ECO:0007669"/>
    <property type="project" value="TreeGrafter"/>
</dbReference>
<evidence type="ECO:0000313" key="2">
    <source>
        <dbReference type="EMBL" id="GEC71389.1"/>
    </source>
</evidence>
<dbReference type="Gene3D" id="3.90.226.10">
    <property type="entry name" value="2-enoyl-CoA Hydratase, Chain A, domain 1"/>
    <property type="match status" value="1"/>
</dbReference>
<comment type="caution">
    <text evidence="2">The sequence shown here is derived from an EMBL/GenBank/DDBJ whole genome shotgun (WGS) entry which is preliminary data.</text>
</comment>
<dbReference type="GO" id="GO:0004175">
    <property type="term" value="F:endopeptidase activity"/>
    <property type="evidence" value="ECO:0007669"/>
    <property type="project" value="TreeGrafter"/>
</dbReference>